<dbReference type="Proteomes" id="UP001634394">
    <property type="component" value="Unassembled WGS sequence"/>
</dbReference>
<keyword evidence="3" id="KW-1185">Reference proteome</keyword>
<feature type="coiled-coil region" evidence="1">
    <location>
        <begin position="76"/>
        <end position="103"/>
    </location>
</feature>
<name>A0ABD3U184_SINWO</name>
<keyword evidence="1" id="KW-0175">Coiled coil</keyword>
<dbReference type="EMBL" id="JBJQND010000017">
    <property type="protein sequence ID" value="KAL3843035.1"/>
    <property type="molecule type" value="Genomic_DNA"/>
</dbReference>
<comment type="caution">
    <text evidence="2">The sequence shown here is derived from an EMBL/GenBank/DDBJ whole genome shotgun (WGS) entry which is preliminary data.</text>
</comment>
<evidence type="ECO:0000256" key="1">
    <source>
        <dbReference type="SAM" id="Coils"/>
    </source>
</evidence>
<gene>
    <name evidence="2" type="ORF">ACJMK2_020992</name>
</gene>
<dbReference type="AlphaFoldDB" id="A0ABD3U184"/>
<evidence type="ECO:0000313" key="2">
    <source>
        <dbReference type="EMBL" id="KAL3843035.1"/>
    </source>
</evidence>
<proteinExistence type="predicted"/>
<organism evidence="2 3">
    <name type="scientific">Sinanodonta woodiana</name>
    <name type="common">Chinese pond mussel</name>
    <name type="synonym">Anodonta woodiana</name>
    <dbReference type="NCBI Taxonomy" id="1069815"/>
    <lineage>
        <taxon>Eukaryota</taxon>
        <taxon>Metazoa</taxon>
        <taxon>Spiralia</taxon>
        <taxon>Lophotrochozoa</taxon>
        <taxon>Mollusca</taxon>
        <taxon>Bivalvia</taxon>
        <taxon>Autobranchia</taxon>
        <taxon>Heteroconchia</taxon>
        <taxon>Palaeoheterodonta</taxon>
        <taxon>Unionida</taxon>
        <taxon>Unionoidea</taxon>
        <taxon>Unionidae</taxon>
        <taxon>Unioninae</taxon>
        <taxon>Sinanodonta</taxon>
    </lineage>
</organism>
<evidence type="ECO:0000313" key="3">
    <source>
        <dbReference type="Proteomes" id="UP001634394"/>
    </source>
</evidence>
<sequence>MGYWKSSDDAFSNFSILFSSIKISVLSLKRLAVRSDVNVLHLRKEVKLKSLTLYTIQSVGLHSSIETEEEIRNIDMDVNQLKINKAKQENVAEEDEEDAVAEELGSPTRREIMVGVQSFNNLRTSICMSPRLLA</sequence>
<reference evidence="2 3" key="1">
    <citation type="submission" date="2024-11" db="EMBL/GenBank/DDBJ databases">
        <title>Chromosome-level genome assembly of the freshwater bivalve Anodonta woodiana.</title>
        <authorList>
            <person name="Chen X."/>
        </authorList>
    </citation>
    <scope>NUCLEOTIDE SEQUENCE [LARGE SCALE GENOMIC DNA]</scope>
    <source>
        <strain evidence="2">MN2024</strain>
        <tissue evidence="2">Gills</tissue>
    </source>
</reference>
<protein>
    <submittedName>
        <fullName evidence="2">Uncharacterized protein</fullName>
    </submittedName>
</protein>
<accession>A0ABD3U184</accession>